<evidence type="ECO:0000313" key="1">
    <source>
        <dbReference type="EMBL" id="KAJ0088833.1"/>
    </source>
</evidence>
<dbReference type="EMBL" id="CM047905">
    <property type="protein sequence ID" value="KAJ0088833.1"/>
    <property type="molecule type" value="Genomic_DNA"/>
</dbReference>
<sequence>MLISSIPYLASCSCNSLIWFRNSSISTSQIVLRRFWGFGGIWWL</sequence>
<comment type="caution">
    <text evidence="1">The sequence shown here is derived from an EMBL/GenBank/DDBJ whole genome shotgun (WGS) entry which is preliminary data.</text>
</comment>
<name>A0ACC1AQC3_9ROSI</name>
<proteinExistence type="predicted"/>
<reference evidence="2" key="1">
    <citation type="journal article" date="2023" name="G3 (Bethesda)">
        <title>Genome assembly and association tests identify interacting loci associated with vigor, precocity, and sex in interspecific pistachio rootstocks.</title>
        <authorList>
            <person name="Palmer W."/>
            <person name="Jacygrad E."/>
            <person name="Sagayaradj S."/>
            <person name="Cavanaugh K."/>
            <person name="Han R."/>
            <person name="Bertier L."/>
            <person name="Beede B."/>
            <person name="Kafkas S."/>
            <person name="Golino D."/>
            <person name="Preece J."/>
            <person name="Michelmore R."/>
        </authorList>
    </citation>
    <scope>NUCLEOTIDE SEQUENCE [LARGE SCALE GENOMIC DNA]</scope>
</reference>
<gene>
    <name evidence="1" type="ORF">Patl1_33121</name>
</gene>
<protein>
    <submittedName>
        <fullName evidence="1">Uncharacterized protein</fullName>
    </submittedName>
</protein>
<evidence type="ECO:0000313" key="2">
    <source>
        <dbReference type="Proteomes" id="UP001164250"/>
    </source>
</evidence>
<organism evidence="1 2">
    <name type="scientific">Pistacia atlantica</name>
    <dbReference type="NCBI Taxonomy" id="434234"/>
    <lineage>
        <taxon>Eukaryota</taxon>
        <taxon>Viridiplantae</taxon>
        <taxon>Streptophyta</taxon>
        <taxon>Embryophyta</taxon>
        <taxon>Tracheophyta</taxon>
        <taxon>Spermatophyta</taxon>
        <taxon>Magnoliopsida</taxon>
        <taxon>eudicotyledons</taxon>
        <taxon>Gunneridae</taxon>
        <taxon>Pentapetalae</taxon>
        <taxon>rosids</taxon>
        <taxon>malvids</taxon>
        <taxon>Sapindales</taxon>
        <taxon>Anacardiaceae</taxon>
        <taxon>Pistacia</taxon>
    </lineage>
</organism>
<keyword evidence="2" id="KW-1185">Reference proteome</keyword>
<dbReference type="Proteomes" id="UP001164250">
    <property type="component" value="Chromosome 9"/>
</dbReference>
<accession>A0ACC1AQC3</accession>